<dbReference type="EMBL" id="CP076544">
    <property type="protein sequence ID" value="QWS33376.1"/>
    <property type="molecule type" value="Genomic_DNA"/>
</dbReference>
<dbReference type="Proteomes" id="UP000681794">
    <property type="component" value="Chromosome"/>
</dbReference>
<organism evidence="1 2">
    <name type="scientific">Curtobacterium aetherium</name>
    <dbReference type="NCBI Taxonomy" id="2841594"/>
    <lineage>
        <taxon>Bacteria</taxon>
        <taxon>Bacillati</taxon>
        <taxon>Actinomycetota</taxon>
        <taxon>Actinomycetes</taxon>
        <taxon>Micrococcales</taxon>
        <taxon>Microbacteriaceae</taxon>
        <taxon>Curtobacterium</taxon>
    </lineage>
</organism>
<gene>
    <name evidence="1" type="ORF">KM842_14240</name>
</gene>
<proteinExistence type="predicted"/>
<reference evidence="1" key="1">
    <citation type="submission" date="2021-06" db="EMBL/GenBank/DDBJ databases">
        <authorList>
            <person name="Ellington A.J."/>
            <person name="Bryan N.C."/>
            <person name="Christner B.C."/>
            <person name="Reisch C.R."/>
        </authorList>
    </citation>
    <scope>NUCLEOTIDE SEQUENCE</scope>
    <source>
        <strain evidence="1">L6-1</strain>
    </source>
</reference>
<sequence>MYSTDDQHGSTPRRDPFGRGPRGPRFGGARQHHGAGFPGRQHGDHGRGGRGRGTGGPGFGGGFGGPGFGPDFGGGFGGGGFGTGRERRRRGDVRLAVLGLLAEGPQNGYAVIKTIAERTGGAWKPSPGSVYPTLQQLVDEDLVVSTGDGRKTLFELTDAGRAEVDAKADEIAAAWESTPGVPDSQREFVESLRKAMGVLHMYRTTATEAQLTAATAKVDQLRRDLLQILAD</sequence>
<evidence type="ECO:0000313" key="1">
    <source>
        <dbReference type="EMBL" id="QWS33376.1"/>
    </source>
</evidence>
<accession>A0ACD1E3N8</accession>
<name>A0ACD1E3N8_9MICO</name>
<evidence type="ECO:0000313" key="2">
    <source>
        <dbReference type="Proteomes" id="UP000681794"/>
    </source>
</evidence>
<protein>
    <submittedName>
        <fullName evidence="1">PadR family transcriptional regulator</fullName>
    </submittedName>
</protein>
<keyword evidence="2" id="KW-1185">Reference proteome</keyword>